<proteinExistence type="predicted"/>
<feature type="non-terminal residue" evidence="3">
    <location>
        <position position="202"/>
    </location>
</feature>
<dbReference type="EMBL" id="MLQM01000059">
    <property type="protein sequence ID" value="OHV03869.1"/>
    <property type="molecule type" value="Genomic_DNA"/>
</dbReference>
<feature type="signal peptide" evidence="2">
    <location>
        <begin position="1"/>
        <end position="26"/>
    </location>
</feature>
<accession>A0A1S1NJ44</accession>
<evidence type="ECO:0000256" key="1">
    <source>
        <dbReference type="SAM" id="Phobius"/>
    </source>
</evidence>
<evidence type="ECO:0000313" key="4">
    <source>
        <dbReference type="Proteomes" id="UP000179734"/>
    </source>
</evidence>
<keyword evidence="1" id="KW-0812">Transmembrane</keyword>
<protein>
    <submittedName>
        <fullName evidence="3">Uncharacterized protein</fullName>
    </submittedName>
</protein>
<sequence>MRFVATCVLWLLTTAALAVAVPTAWAQRTLVDVDGYAALAQRATADPQLRSAVAAELAAQATALIDDHGYDVDPALVRDVAAGYTAGPAFGPQFAQANRIAHDWMFIGAAAPAGQDRWVVDLAPMLNDPAFAQLLEDHHVQVPTAVTVPVTVTPPAGLRPGRLRPLATWGPWLWVGAAVLAGGGAVLTLAGGGRRGLAVGSR</sequence>
<feature type="transmembrane region" description="Helical" evidence="1">
    <location>
        <begin position="172"/>
        <end position="192"/>
    </location>
</feature>
<comment type="caution">
    <text evidence="3">The sequence shown here is derived from an EMBL/GenBank/DDBJ whole genome shotgun (WGS) entry which is preliminary data.</text>
</comment>
<reference evidence="3 4" key="1">
    <citation type="submission" date="2016-10" db="EMBL/GenBank/DDBJ databases">
        <title>Genome sequence of Mycobacterium talmonii.</title>
        <authorList>
            <person name="Greninger A.L."/>
            <person name="Elliott B."/>
            <person name="Vasireddy S."/>
            <person name="Vasireddy R."/>
        </authorList>
    </citation>
    <scope>NUCLEOTIDE SEQUENCE [LARGE SCALE GENOMIC DNA]</scope>
    <source>
        <strain evidence="4">NE-TNMC-100812</strain>
    </source>
</reference>
<dbReference type="AlphaFoldDB" id="A0A1S1NJ44"/>
<name>A0A1S1NJ44_9MYCO</name>
<evidence type="ECO:0000256" key="2">
    <source>
        <dbReference type="SAM" id="SignalP"/>
    </source>
</evidence>
<organism evidence="3 4">
    <name type="scientific">Mycobacterium talmoniae</name>
    <dbReference type="NCBI Taxonomy" id="1858794"/>
    <lineage>
        <taxon>Bacteria</taxon>
        <taxon>Bacillati</taxon>
        <taxon>Actinomycetota</taxon>
        <taxon>Actinomycetes</taxon>
        <taxon>Mycobacteriales</taxon>
        <taxon>Mycobacteriaceae</taxon>
        <taxon>Mycobacterium</taxon>
    </lineage>
</organism>
<feature type="chain" id="PRO_5010181977" evidence="2">
    <location>
        <begin position="27"/>
        <end position="202"/>
    </location>
</feature>
<keyword evidence="4" id="KW-1185">Reference proteome</keyword>
<gene>
    <name evidence="3" type="ORF">BKN37_12935</name>
</gene>
<evidence type="ECO:0000313" key="3">
    <source>
        <dbReference type="EMBL" id="OHV03869.1"/>
    </source>
</evidence>
<dbReference type="RefSeq" id="WP_071026387.1">
    <property type="nucleotide sequence ID" value="NZ_MLQM01000059.1"/>
</dbReference>
<dbReference type="Proteomes" id="UP000179734">
    <property type="component" value="Unassembled WGS sequence"/>
</dbReference>
<keyword evidence="2" id="KW-0732">Signal</keyword>
<keyword evidence="1" id="KW-0472">Membrane</keyword>
<keyword evidence="1" id="KW-1133">Transmembrane helix</keyword>